<evidence type="ECO:0000313" key="3">
    <source>
        <dbReference type="Proteomes" id="UP000317835"/>
    </source>
</evidence>
<dbReference type="InterPro" id="IPR050765">
    <property type="entry name" value="Riboflavin_Biosynth_HTPR"/>
</dbReference>
<dbReference type="InterPro" id="IPR024072">
    <property type="entry name" value="DHFR-like_dom_sf"/>
</dbReference>
<dbReference type="RefSeq" id="WP_145277103.1">
    <property type="nucleotide sequence ID" value="NZ_CP036426.1"/>
</dbReference>
<dbReference type="SUPFAM" id="SSF53597">
    <property type="entry name" value="Dihydrofolate reductase-like"/>
    <property type="match status" value="1"/>
</dbReference>
<sequence length="188" mass="19946">MRTIVYSVAMSLDGYIAGPNGEFDWIPMDPEFDFGALFARFDTVLMGRRTFEIARAQGQGMEMPGVRSVVVSRTLNPEDYPGHTILGDGLGPALSQMRAGPGRDIWLFGGGGLFRSLLDLGLVDRIEVAIAPVLLGGGVPLLPAGAARTRMKLVESKPYPATGTVALEYAVEQEPEGGRGDAGRPPGA</sequence>
<dbReference type="KEGG" id="tpla:ElP_64880"/>
<keyword evidence="2" id="KW-0560">Oxidoreductase</keyword>
<dbReference type="Pfam" id="PF01872">
    <property type="entry name" value="RibD_C"/>
    <property type="match status" value="1"/>
</dbReference>
<keyword evidence="3" id="KW-1185">Reference proteome</keyword>
<dbReference type="PANTHER" id="PTHR38011:SF11">
    <property type="entry name" value="2,5-DIAMINO-6-RIBOSYLAMINO-4(3H)-PYRIMIDINONE 5'-PHOSPHATE REDUCTASE"/>
    <property type="match status" value="1"/>
</dbReference>
<feature type="domain" description="Bacterial bifunctional deaminase-reductase C-terminal" evidence="1">
    <location>
        <begin position="2"/>
        <end position="159"/>
    </location>
</feature>
<dbReference type="InterPro" id="IPR002734">
    <property type="entry name" value="RibDG_C"/>
</dbReference>
<protein>
    <submittedName>
        <fullName evidence="2">Dihydrofolate reductase</fullName>
        <ecNumber evidence="2">1.5.1.3</ecNumber>
    </submittedName>
</protein>
<dbReference type="GO" id="GO:0009231">
    <property type="term" value="P:riboflavin biosynthetic process"/>
    <property type="evidence" value="ECO:0007669"/>
    <property type="project" value="InterPro"/>
</dbReference>
<dbReference type="AlphaFoldDB" id="A0A518HCE6"/>
<dbReference type="OrthoDB" id="195113at2"/>
<organism evidence="2 3">
    <name type="scientific">Tautonia plasticadhaerens</name>
    <dbReference type="NCBI Taxonomy" id="2527974"/>
    <lineage>
        <taxon>Bacteria</taxon>
        <taxon>Pseudomonadati</taxon>
        <taxon>Planctomycetota</taxon>
        <taxon>Planctomycetia</taxon>
        <taxon>Isosphaerales</taxon>
        <taxon>Isosphaeraceae</taxon>
        <taxon>Tautonia</taxon>
    </lineage>
</organism>
<reference evidence="2 3" key="1">
    <citation type="submission" date="2019-02" db="EMBL/GenBank/DDBJ databases">
        <title>Deep-cultivation of Planctomycetes and their phenomic and genomic characterization uncovers novel biology.</title>
        <authorList>
            <person name="Wiegand S."/>
            <person name="Jogler M."/>
            <person name="Boedeker C."/>
            <person name="Pinto D."/>
            <person name="Vollmers J."/>
            <person name="Rivas-Marin E."/>
            <person name="Kohn T."/>
            <person name="Peeters S.H."/>
            <person name="Heuer A."/>
            <person name="Rast P."/>
            <person name="Oberbeckmann S."/>
            <person name="Bunk B."/>
            <person name="Jeske O."/>
            <person name="Meyerdierks A."/>
            <person name="Storesund J.E."/>
            <person name="Kallscheuer N."/>
            <person name="Luecker S."/>
            <person name="Lage O.M."/>
            <person name="Pohl T."/>
            <person name="Merkel B.J."/>
            <person name="Hornburger P."/>
            <person name="Mueller R.-W."/>
            <person name="Bruemmer F."/>
            <person name="Labrenz M."/>
            <person name="Spormann A.M."/>
            <person name="Op den Camp H."/>
            <person name="Overmann J."/>
            <person name="Amann R."/>
            <person name="Jetten M.S.M."/>
            <person name="Mascher T."/>
            <person name="Medema M.H."/>
            <person name="Devos D.P."/>
            <person name="Kaster A.-K."/>
            <person name="Ovreas L."/>
            <person name="Rohde M."/>
            <person name="Galperin M.Y."/>
            <person name="Jogler C."/>
        </authorList>
    </citation>
    <scope>NUCLEOTIDE SEQUENCE [LARGE SCALE GENOMIC DNA]</scope>
    <source>
        <strain evidence="2 3">ElP</strain>
    </source>
</reference>
<dbReference type="PANTHER" id="PTHR38011">
    <property type="entry name" value="DIHYDROFOLATE REDUCTASE FAMILY PROTEIN (AFU_ORTHOLOGUE AFUA_8G06820)"/>
    <property type="match status" value="1"/>
</dbReference>
<accession>A0A518HCE6</accession>
<gene>
    <name evidence="2" type="primary">folA_3</name>
    <name evidence="2" type="ORF">ElP_64880</name>
</gene>
<dbReference type="GO" id="GO:0004146">
    <property type="term" value="F:dihydrofolate reductase activity"/>
    <property type="evidence" value="ECO:0007669"/>
    <property type="project" value="UniProtKB-EC"/>
</dbReference>
<evidence type="ECO:0000259" key="1">
    <source>
        <dbReference type="Pfam" id="PF01872"/>
    </source>
</evidence>
<dbReference type="GO" id="GO:0008703">
    <property type="term" value="F:5-amino-6-(5-phosphoribosylamino)uracil reductase activity"/>
    <property type="evidence" value="ECO:0007669"/>
    <property type="project" value="InterPro"/>
</dbReference>
<evidence type="ECO:0000313" key="2">
    <source>
        <dbReference type="EMBL" id="QDV38533.1"/>
    </source>
</evidence>
<dbReference type="EC" id="1.5.1.3" evidence="2"/>
<name>A0A518HCE6_9BACT</name>
<dbReference type="Gene3D" id="3.40.430.10">
    <property type="entry name" value="Dihydrofolate Reductase, subunit A"/>
    <property type="match status" value="1"/>
</dbReference>
<proteinExistence type="predicted"/>
<dbReference type="EMBL" id="CP036426">
    <property type="protein sequence ID" value="QDV38533.1"/>
    <property type="molecule type" value="Genomic_DNA"/>
</dbReference>
<dbReference type="Proteomes" id="UP000317835">
    <property type="component" value="Chromosome"/>
</dbReference>